<evidence type="ECO:0000259" key="5">
    <source>
        <dbReference type="SMART" id="SM00797"/>
    </source>
</evidence>
<sequence length="493" mass="52696">MHPAVLYRRLAPLTPASNARLHRWAAALLTQALPGLLDVVPAYSSLYVEYDEQQVPESEVAAWVDRLCPEEQQAQAGRTMQLPVCYDGPDLDEVAARLGLSVPELVRQHSAVPYRVYALGFVAGFPFMGEVPPALQLPRRSVPRARVPAHSVAMAAAQSGLYPVASPGGWHLLGRALEAAFDPRRPEPFLLQPGDTVQFVPTPGESPPDLVPLSLLPQSPQRPLLRVERPGALDLLMDRGRFLQGRYGLVRSGALDALAADVANRLLGNPPDAPVLELHLSGPQLTVLADAVLSVTGAGLVALVDGEPQPTWSSFAVHAGQTLRFRPDGRGRVSYLALPGGLQAEPFRGSVSTDLKAGVGRPLQAGDVLGAAGAHRPLAGRRSHPRLTTGPIRLLPLDDDPAALEALCSAPFRVLDADRMGVRLDGPAVPGGEVRSEASPIGTVQVPPSGQPIVLLNDKGTLGGYRKPARVWPPDLPRLAQVRPGEWVRFRRA</sequence>
<dbReference type="PANTHER" id="PTHR34698:SF2">
    <property type="entry name" value="5-OXOPROLINASE SUBUNIT B"/>
    <property type="match status" value="1"/>
</dbReference>
<evidence type="ECO:0000259" key="4">
    <source>
        <dbReference type="SMART" id="SM00796"/>
    </source>
</evidence>
<dbReference type="SUPFAM" id="SSF50891">
    <property type="entry name" value="Cyclophilin-like"/>
    <property type="match status" value="2"/>
</dbReference>
<feature type="domain" description="Carboxyltransferase" evidence="4">
    <location>
        <begin position="5"/>
        <end position="191"/>
    </location>
</feature>
<dbReference type="SMART" id="SM00797">
    <property type="entry name" value="AHS2"/>
    <property type="match status" value="1"/>
</dbReference>
<keyword evidence="1" id="KW-0547">Nucleotide-binding</keyword>
<reference evidence="6" key="1">
    <citation type="submission" date="2024-06" db="EMBL/GenBank/DDBJ databases">
        <title>Draft Genome Sequence of Deinococcus sonorensis Type Strain KR-87, a Biofilm Producing Representative of the Genus Deinococcus.</title>
        <authorList>
            <person name="Boren L.S."/>
            <person name="Grosso R.A."/>
            <person name="Hugenberg-Cox A.N."/>
            <person name="Hill J.T.E."/>
            <person name="Albert C.M."/>
            <person name="Tuohy J.M."/>
        </authorList>
    </citation>
    <scope>NUCLEOTIDE SEQUENCE</scope>
    <source>
        <strain evidence="6">KR-87</strain>
    </source>
</reference>
<dbReference type="SMART" id="SM00796">
    <property type="entry name" value="AHS1"/>
    <property type="match status" value="1"/>
</dbReference>
<keyword evidence="2 6" id="KW-0378">Hydrolase</keyword>
<dbReference type="EMBL" id="CP158299">
    <property type="protein sequence ID" value="XBV86589.1"/>
    <property type="molecule type" value="Genomic_DNA"/>
</dbReference>
<evidence type="ECO:0000313" key="6">
    <source>
        <dbReference type="EMBL" id="XBV86589.1"/>
    </source>
</evidence>
<dbReference type="InterPro" id="IPR003778">
    <property type="entry name" value="CT_A_B"/>
</dbReference>
<keyword evidence="3" id="KW-0067">ATP-binding</keyword>
<evidence type="ECO:0000256" key="3">
    <source>
        <dbReference type="ARBA" id="ARBA00022840"/>
    </source>
</evidence>
<accession>A0AAU7UDQ5</accession>
<proteinExistence type="predicted"/>
<dbReference type="GO" id="GO:0017168">
    <property type="term" value="F:5-oxoprolinase (ATP-hydrolyzing) activity"/>
    <property type="evidence" value="ECO:0007669"/>
    <property type="project" value="UniProtKB-EC"/>
</dbReference>
<dbReference type="NCBIfam" id="TIGR00370">
    <property type="entry name" value="5-oxoprolinase subunit PxpB"/>
    <property type="match status" value="1"/>
</dbReference>
<dbReference type="Gene3D" id="3.30.1360.40">
    <property type="match status" value="1"/>
</dbReference>
<dbReference type="KEGG" id="dsc:ABOD76_09855"/>
<dbReference type="AlphaFoldDB" id="A0AAU7UDQ5"/>
<dbReference type="PANTHER" id="PTHR34698">
    <property type="entry name" value="5-OXOPROLINASE SUBUNIT B"/>
    <property type="match status" value="1"/>
</dbReference>
<dbReference type="InterPro" id="IPR003833">
    <property type="entry name" value="CT_C_D"/>
</dbReference>
<protein>
    <submittedName>
        <fullName evidence="6">5-oxoprolinase subunit PxpB</fullName>
        <ecNumber evidence="6">3.5.2.9</ecNumber>
    </submittedName>
</protein>
<dbReference type="InterPro" id="IPR029000">
    <property type="entry name" value="Cyclophilin-like_dom_sf"/>
</dbReference>
<dbReference type="Gene3D" id="2.40.100.10">
    <property type="entry name" value="Cyclophilin-like"/>
    <property type="match status" value="2"/>
</dbReference>
<dbReference type="GO" id="GO:0005524">
    <property type="term" value="F:ATP binding"/>
    <property type="evidence" value="ECO:0007669"/>
    <property type="project" value="UniProtKB-KW"/>
</dbReference>
<gene>
    <name evidence="6" type="primary">pxpB</name>
    <name evidence="6" type="ORF">ABOD76_09855</name>
</gene>
<dbReference type="EC" id="3.5.2.9" evidence="6"/>
<evidence type="ECO:0000256" key="2">
    <source>
        <dbReference type="ARBA" id="ARBA00022801"/>
    </source>
</evidence>
<dbReference type="Pfam" id="PF02626">
    <property type="entry name" value="CT_A_B"/>
    <property type="match status" value="1"/>
</dbReference>
<organism evidence="6">
    <name type="scientific">Deinococcus sonorensis KR-87</name>
    <dbReference type="NCBI Taxonomy" id="694439"/>
    <lineage>
        <taxon>Bacteria</taxon>
        <taxon>Thermotogati</taxon>
        <taxon>Deinococcota</taxon>
        <taxon>Deinococci</taxon>
        <taxon>Deinococcales</taxon>
        <taxon>Deinococcaceae</taxon>
        <taxon>Deinococcus</taxon>
    </lineage>
</organism>
<feature type="domain" description="Carboxyltransferase" evidence="5">
    <location>
        <begin position="246"/>
        <end position="493"/>
    </location>
</feature>
<dbReference type="InterPro" id="IPR010016">
    <property type="entry name" value="PxpB"/>
</dbReference>
<name>A0AAU7UDQ5_9DEIO</name>
<dbReference type="SUPFAM" id="SSF160467">
    <property type="entry name" value="PH0987 N-terminal domain-like"/>
    <property type="match status" value="1"/>
</dbReference>
<dbReference type="RefSeq" id="WP_350244662.1">
    <property type="nucleotide sequence ID" value="NZ_CP158299.1"/>
</dbReference>
<evidence type="ECO:0000256" key="1">
    <source>
        <dbReference type="ARBA" id="ARBA00022741"/>
    </source>
</evidence>
<dbReference type="Pfam" id="PF02682">
    <property type="entry name" value="CT_C_D"/>
    <property type="match status" value="1"/>
</dbReference>